<accession>F6FVS7</accession>
<dbReference type="MEROPS" id="M15.024"/>
<dbReference type="PANTHER" id="PTHR34385:SF1">
    <property type="entry name" value="PEPTIDOGLYCAN L-ALANYL-D-GLUTAMATE ENDOPEPTIDASE CWLK"/>
    <property type="match status" value="1"/>
</dbReference>
<dbReference type="InterPro" id="IPR003709">
    <property type="entry name" value="VanY-like_core_dom"/>
</dbReference>
<reference evidence="3 4" key="1">
    <citation type="submission" date="2011-05" db="EMBL/GenBank/DDBJ databases">
        <title>Complete sequence of Isoptericola variabilis 225.</title>
        <authorList>
            <consortium name="US DOE Joint Genome Institute"/>
            <person name="Lucas S."/>
            <person name="Han J."/>
            <person name="Lapidus A."/>
            <person name="Cheng J.-F."/>
            <person name="Goodwin L."/>
            <person name="Pitluck S."/>
            <person name="Peters L."/>
            <person name="Mikhailova N."/>
            <person name="Zeytun A."/>
            <person name="Han C."/>
            <person name="Tapia R."/>
            <person name="Land M."/>
            <person name="Hauser L."/>
            <person name="Kyrpides N."/>
            <person name="Ivanova N."/>
            <person name="Pagani I."/>
            <person name="Siebers A."/>
            <person name="Allgaier M."/>
            <person name="Thelen M."/>
            <person name="Hugenholtz P."/>
            <person name="Gladden J."/>
            <person name="Woyke T."/>
        </authorList>
    </citation>
    <scope>NUCLEOTIDE SEQUENCE [LARGE SCALE GENOMIC DNA]</scope>
    <source>
        <strain evidence="4">225</strain>
    </source>
</reference>
<keyword evidence="3" id="KW-0121">Carboxypeptidase</keyword>
<feature type="domain" description="D-alanyl-D-alanine carboxypeptidase-like core" evidence="2">
    <location>
        <begin position="172"/>
        <end position="297"/>
    </location>
</feature>
<dbReference type="PANTHER" id="PTHR34385">
    <property type="entry name" value="D-ALANYL-D-ALANINE CARBOXYPEPTIDASE"/>
    <property type="match status" value="1"/>
</dbReference>
<keyword evidence="4" id="KW-1185">Reference proteome</keyword>
<dbReference type="GO" id="GO:0004180">
    <property type="term" value="F:carboxypeptidase activity"/>
    <property type="evidence" value="ECO:0007669"/>
    <property type="project" value="UniProtKB-KW"/>
</dbReference>
<gene>
    <name evidence="3" type="ordered locus">Isova_2893</name>
</gene>
<dbReference type="GO" id="GO:0006508">
    <property type="term" value="P:proteolysis"/>
    <property type="evidence" value="ECO:0007669"/>
    <property type="project" value="InterPro"/>
</dbReference>
<feature type="chain" id="PRO_5003339942" evidence="1">
    <location>
        <begin position="27"/>
        <end position="327"/>
    </location>
</feature>
<dbReference type="STRING" id="743718.Isova_2893"/>
<name>F6FVS7_ISOV2</name>
<keyword evidence="3" id="KW-0645">Protease</keyword>
<dbReference type="Pfam" id="PF02557">
    <property type="entry name" value="VanY"/>
    <property type="match status" value="1"/>
</dbReference>
<evidence type="ECO:0000259" key="2">
    <source>
        <dbReference type="Pfam" id="PF02557"/>
    </source>
</evidence>
<dbReference type="AlphaFoldDB" id="F6FVS7"/>
<keyword evidence="1" id="KW-0732">Signal</keyword>
<dbReference type="CDD" id="cd14852">
    <property type="entry name" value="LD-carboxypeptidase"/>
    <property type="match status" value="1"/>
</dbReference>
<dbReference type="SUPFAM" id="SSF55166">
    <property type="entry name" value="Hedgehog/DD-peptidase"/>
    <property type="match status" value="1"/>
</dbReference>
<dbReference type="HOGENOM" id="CLU_054193_1_0_11"/>
<evidence type="ECO:0000313" key="3">
    <source>
        <dbReference type="EMBL" id="AEG45578.1"/>
    </source>
</evidence>
<dbReference type="InterPro" id="IPR009045">
    <property type="entry name" value="Zn_M74/Hedgehog-like"/>
</dbReference>
<dbReference type="InterPro" id="IPR058193">
    <property type="entry name" value="VanY/YodJ_core_dom"/>
</dbReference>
<dbReference type="RefSeq" id="WP_013839968.1">
    <property type="nucleotide sequence ID" value="NC_015588.1"/>
</dbReference>
<dbReference type="Proteomes" id="UP000009236">
    <property type="component" value="Chromosome"/>
</dbReference>
<protein>
    <submittedName>
        <fullName evidence="3">Peptidase M15B and M15C DD-carboxypeptidase VanY/endolysin</fullName>
    </submittedName>
</protein>
<dbReference type="Gene3D" id="3.30.1380.10">
    <property type="match status" value="1"/>
</dbReference>
<dbReference type="EMBL" id="CP002810">
    <property type="protein sequence ID" value="AEG45578.1"/>
    <property type="molecule type" value="Genomic_DNA"/>
</dbReference>
<evidence type="ECO:0000256" key="1">
    <source>
        <dbReference type="SAM" id="SignalP"/>
    </source>
</evidence>
<organism evidence="4">
    <name type="scientific">Isoptericola variabilis (strain 225)</name>
    <dbReference type="NCBI Taxonomy" id="743718"/>
    <lineage>
        <taxon>Bacteria</taxon>
        <taxon>Bacillati</taxon>
        <taxon>Actinomycetota</taxon>
        <taxon>Actinomycetes</taxon>
        <taxon>Micrococcales</taxon>
        <taxon>Promicromonosporaceae</taxon>
        <taxon>Isoptericola</taxon>
    </lineage>
</organism>
<sequence length="327" mass="35783">MRVRRGLAAAGIAAALVVSGTVAAQAAHAPTPTSVSSWREHDVRRAGTVWADVVTVTPALGRTVELQERVDGAWVTRSTLRLDTGHAARLTVRLTSHWAERPVTWWRLHLPATPTAAAATTPVKRVEARWAPSDDPASPQVLVNKQRPLDPVDWAPDDLVTPDVPTFDRHFELRPVAARALERLAAAAHAATGQRLVLASGYRPYAYQQELYARYVRQHGPDAADEFSARAGHSEHQTGLAADVTAEGVRFTEVGSTALGRWLADHAWEHGFVVRYPEGGEALTGYRPEPWHLRYVGPELAAYVHHGGFVTLEDAFGVDPAPDYPRR</sequence>
<keyword evidence="3" id="KW-0378">Hydrolase</keyword>
<proteinExistence type="predicted"/>
<dbReference type="eggNOG" id="COG1876">
    <property type="taxonomic scope" value="Bacteria"/>
</dbReference>
<evidence type="ECO:0000313" key="4">
    <source>
        <dbReference type="Proteomes" id="UP000009236"/>
    </source>
</evidence>
<dbReference type="KEGG" id="iva:Isova_2893"/>
<dbReference type="InterPro" id="IPR052179">
    <property type="entry name" value="DD-CPase-like"/>
</dbReference>
<feature type="signal peptide" evidence="1">
    <location>
        <begin position="1"/>
        <end position="26"/>
    </location>
</feature>